<evidence type="ECO:0000256" key="1">
    <source>
        <dbReference type="ARBA" id="ARBA00003198"/>
    </source>
</evidence>
<accession>A0A833QIQ3</accession>
<keyword evidence="6 13" id="KW-0812">Transmembrane</keyword>
<feature type="transmembrane region" description="Helical" evidence="13">
    <location>
        <begin position="52"/>
        <end position="70"/>
    </location>
</feature>
<evidence type="ECO:0000256" key="11">
    <source>
        <dbReference type="ARBA" id="ARBA00038341"/>
    </source>
</evidence>
<dbReference type="OrthoDB" id="2687058at2759"/>
<comment type="subcellular location">
    <subcellularLocation>
        <location evidence="3">Membrane</location>
        <topology evidence="3">Multi-pass membrane protein</topology>
    </subcellularLocation>
    <subcellularLocation>
        <location evidence="2">Plastid</location>
        <location evidence="2">Chloroplast envelope</location>
    </subcellularLocation>
</comment>
<comment type="caution">
    <text evidence="17">The sequence shown here is derived from an EMBL/GenBank/DDBJ whole genome shotgun (WGS) entry which is preliminary data.</text>
</comment>
<dbReference type="EMBL" id="SWLB01000017">
    <property type="protein sequence ID" value="KAF3327310.1"/>
    <property type="molecule type" value="Genomic_DNA"/>
</dbReference>
<evidence type="ECO:0000256" key="7">
    <source>
        <dbReference type="ARBA" id="ARBA00022958"/>
    </source>
</evidence>
<evidence type="ECO:0000259" key="14">
    <source>
        <dbReference type="Pfam" id="PF00999"/>
    </source>
</evidence>
<evidence type="ECO:0000256" key="4">
    <source>
        <dbReference type="ARBA" id="ARBA00022448"/>
    </source>
</evidence>
<dbReference type="GO" id="GO:0015297">
    <property type="term" value="F:antiporter activity"/>
    <property type="evidence" value="ECO:0007669"/>
    <property type="project" value="InterPro"/>
</dbReference>
<organism evidence="17 18">
    <name type="scientific">Carex littledalei</name>
    <dbReference type="NCBI Taxonomy" id="544730"/>
    <lineage>
        <taxon>Eukaryota</taxon>
        <taxon>Viridiplantae</taxon>
        <taxon>Streptophyta</taxon>
        <taxon>Embryophyta</taxon>
        <taxon>Tracheophyta</taxon>
        <taxon>Spermatophyta</taxon>
        <taxon>Magnoliopsida</taxon>
        <taxon>Liliopsida</taxon>
        <taxon>Poales</taxon>
        <taxon>Cyperaceae</taxon>
        <taxon>Cyperoideae</taxon>
        <taxon>Cariceae</taxon>
        <taxon>Carex</taxon>
        <taxon>Carex subgen. Euthyceras</taxon>
    </lineage>
</organism>
<feature type="transmembrane region" description="Helical" evidence="13">
    <location>
        <begin position="218"/>
        <end position="241"/>
    </location>
</feature>
<evidence type="ECO:0000256" key="6">
    <source>
        <dbReference type="ARBA" id="ARBA00022692"/>
    </source>
</evidence>
<feature type="transmembrane region" description="Helical" evidence="13">
    <location>
        <begin position="121"/>
        <end position="138"/>
    </location>
</feature>
<keyword evidence="7" id="KW-0630">Potassium</keyword>
<dbReference type="AlphaFoldDB" id="A0A833QIQ3"/>
<dbReference type="PANTHER" id="PTHR32468:SF86">
    <property type="entry name" value="OS11G0123600 PROTEIN"/>
    <property type="match status" value="1"/>
</dbReference>
<feature type="compositionally biased region" description="Basic and acidic residues" evidence="12">
    <location>
        <begin position="821"/>
        <end position="837"/>
    </location>
</feature>
<dbReference type="GO" id="GO:0009941">
    <property type="term" value="C:chloroplast envelope"/>
    <property type="evidence" value="ECO:0007669"/>
    <property type="project" value="UniProtKB-SubCell"/>
</dbReference>
<evidence type="ECO:0000256" key="12">
    <source>
        <dbReference type="SAM" id="MobiDB-lite"/>
    </source>
</evidence>
<dbReference type="Pfam" id="PF23259">
    <property type="entry name" value="CHX17_C"/>
    <property type="match status" value="1"/>
</dbReference>
<feature type="transmembrane region" description="Helical" evidence="13">
    <location>
        <begin position="150"/>
        <end position="171"/>
    </location>
</feature>
<comment type="function">
    <text evidence="1">May function as sodium-coupled metabolite transporter across the chloroplast envelope.</text>
</comment>
<dbReference type="GO" id="GO:1902600">
    <property type="term" value="P:proton transmembrane transport"/>
    <property type="evidence" value="ECO:0007669"/>
    <property type="project" value="InterPro"/>
</dbReference>
<feature type="transmembrane region" description="Helical" evidence="13">
    <location>
        <begin position="368"/>
        <end position="390"/>
    </location>
</feature>
<dbReference type="InterPro" id="IPR050794">
    <property type="entry name" value="CPA2_transporter"/>
</dbReference>
<sequence length="837" mass="90625">MNIPPIEKSTSNVMPELILPSTNNSASFPMICYSPNMIITPGIFRNGHHKPYLYAVTLFLIQLLIVIATTRGMHFLLRPLKLPRHVSEIIGGFLLGPSVLGRIPKVAMTLFPPRSLFPLESLAYLGLIYYIFTIGLGIDVPSIRSSGWRCFWFAIACTFPPFALAAVSGSTLHKKLNEQANQVAFVIFISVSFSVSAFSVLARTVTELKIVSTDIGRLTLSAAILVDSFAWFGLSAAVAISESGKDFMSAIYTVLAGTAFYVVCFALVRPMMRKLSQRAISGHGNVGEFEEVAVLAGVLLSAFFGDLIGIHAVFGAFTYGLAIPQGPISASLVEKVYDFVRGILLPLFFVCSGLMMDISSIKHVDLALYMAALVLVAALLKVLGGVMIAACYDMQVHDGVSFGLLMNTKGVIELAMLNVAFNKKILGTQAFTILVIMSVVLTAIVTPFLNSVVKPTRRLVFYKRRTVHWHDQGSELRILACVHNPRDVPALISVIDCTYPTIHAPISVSAVQLIELTGHTPALLLLHDPIMSGHGKYGIRLQAQSVAVAHAFECYAQQAGGVFVRTSAAISPFLTMHEDIVAEAENCHAAMVLVPFHMQLAVDGSLEVSSHPSVRNVNKKVMELSPCTVAVIVDRGIGGFSAHGTALRVGVLFFGGPDDRESLALASRMMSHPGIEISVVRFMSTSRSSSSSTSTSSVNSEDAEVRERHIDDECLRLFVERSAVAVIDYREHVVGNAEDTVEAIRRIESEGMELLLVGKEQGLVGSRLTAGMTEWSEFHELGPIGDLLASTDFGATASVLVIQAPLRGRGLADSTIAGTMPDRREESVRDRVSTDQR</sequence>
<comment type="similarity">
    <text evidence="11">Belongs to the monovalent cation:proton antiporter 2 (CPA2) transporter (TC 2.A.37) family. CHX (TC 2.A.37.4) subfamily.</text>
</comment>
<feature type="transmembrane region" description="Helical" evidence="13">
    <location>
        <begin position="247"/>
        <end position="268"/>
    </location>
</feature>
<feature type="transmembrane region" description="Helical" evidence="13">
    <location>
        <begin position="402"/>
        <end position="421"/>
    </location>
</feature>
<evidence type="ECO:0000256" key="10">
    <source>
        <dbReference type="ARBA" id="ARBA00023136"/>
    </source>
</evidence>
<dbReference type="Pfam" id="PF23256">
    <property type="entry name" value="CHX17_2nd"/>
    <property type="match status" value="1"/>
</dbReference>
<keyword evidence="10 13" id="KW-0472">Membrane</keyword>
<protein>
    <submittedName>
        <fullName evidence="17">Cation/H(+) antiporter 15-like protein</fullName>
    </submittedName>
</protein>
<dbReference type="PANTHER" id="PTHR32468">
    <property type="entry name" value="CATION/H + ANTIPORTER"/>
    <property type="match status" value="1"/>
</dbReference>
<evidence type="ECO:0000313" key="17">
    <source>
        <dbReference type="EMBL" id="KAF3327310.1"/>
    </source>
</evidence>
<feature type="region of interest" description="Disordered" evidence="12">
    <location>
        <begin position="813"/>
        <end position="837"/>
    </location>
</feature>
<keyword evidence="8 13" id="KW-1133">Transmembrane helix</keyword>
<dbReference type="InterPro" id="IPR057291">
    <property type="entry name" value="CHX17_2nd"/>
</dbReference>
<evidence type="ECO:0000256" key="13">
    <source>
        <dbReference type="SAM" id="Phobius"/>
    </source>
</evidence>
<dbReference type="GO" id="GO:0012505">
    <property type="term" value="C:endomembrane system"/>
    <property type="evidence" value="ECO:0007669"/>
    <property type="project" value="TreeGrafter"/>
</dbReference>
<dbReference type="GO" id="GO:0006885">
    <property type="term" value="P:regulation of pH"/>
    <property type="evidence" value="ECO:0007669"/>
    <property type="project" value="TreeGrafter"/>
</dbReference>
<feature type="domain" description="Cation/H(+) antiporter C-terminal" evidence="16">
    <location>
        <begin position="647"/>
        <end position="803"/>
    </location>
</feature>
<name>A0A833QIQ3_9POAL</name>
<gene>
    <name evidence="17" type="ORF">FCM35_KLT07428</name>
</gene>
<proteinExistence type="inferred from homology"/>
<dbReference type="GO" id="GO:0016020">
    <property type="term" value="C:membrane"/>
    <property type="evidence" value="ECO:0007669"/>
    <property type="project" value="UniProtKB-SubCell"/>
</dbReference>
<keyword evidence="5" id="KW-0633">Potassium transport</keyword>
<dbReference type="Proteomes" id="UP000623129">
    <property type="component" value="Unassembled WGS sequence"/>
</dbReference>
<keyword evidence="9" id="KW-0406">Ion transport</keyword>
<reference evidence="17" key="1">
    <citation type="submission" date="2020-01" db="EMBL/GenBank/DDBJ databases">
        <title>Genome sequence of Kobresia littledalei, the first chromosome-level genome in the family Cyperaceae.</title>
        <authorList>
            <person name="Qu G."/>
        </authorList>
    </citation>
    <scope>NUCLEOTIDE SEQUENCE</scope>
    <source>
        <strain evidence="17">C.B.Clarke</strain>
        <tissue evidence="17">Leaf</tissue>
    </source>
</reference>
<evidence type="ECO:0000256" key="3">
    <source>
        <dbReference type="ARBA" id="ARBA00004141"/>
    </source>
</evidence>
<evidence type="ECO:0000256" key="8">
    <source>
        <dbReference type="ARBA" id="ARBA00022989"/>
    </source>
</evidence>
<feature type="transmembrane region" description="Helical" evidence="13">
    <location>
        <begin position="183"/>
        <end position="206"/>
    </location>
</feature>
<dbReference type="Pfam" id="PF00999">
    <property type="entry name" value="Na_H_Exchanger"/>
    <property type="match status" value="1"/>
</dbReference>
<dbReference type="InterPro" id="IPR038770">
    <property type="entry name" value="Na+/solute_symporter_sf"/>
</dbReference>
<evidence type="ECO:0000256" key="2">
    <source>
        <dbReference type="ARBA" id="ARBA00004119"/>
    </source>
</evidence>
<dbReference type="GO" id="GO:0006813">
    <property type="term" value="P:potassium ion transport"/>
    <property type="evidence" value="ECO:0007669"/>
    <property type="project" value="UniProtKB-KW"/>
</dbReference>
<feature type="transmembrane region" description="Helical" evidence="13">
    <location>
        <begin position="339"/>
        <end position="356"/>
    </location>
</feature>
<keyword evidence="18" id="KW-1185">Reference proteome</keyword>
<evidence type="ECO:0000259" key="16">
    <source>
        <dbReference type="Pfam" id="PF23259"/>
    </source>
</evidence>
<dbReference type="InterPro" id="IPR006153">
    <property type="entry name" value="Cation/H_exchanger_TM"/>
</dbReference>
<dbReference type="InterPro" id="IPR057290">
    <property type="entry name" value="CHX17_C"/>
</dbReference>
<evidence type="ECO:0000259" key="15">
    <source>
        <dbReference type="Pfam" id="PF23256"/>
    </source>
</evidence>
<evidence type="ECO:0000256" key="9">
    <source>
        <dbReference type="ARBA" id="ARBA00023065"/>
    </source>
</evidence>
<feature type="domain" description="Cation/H(+) antiporter central" evidence="15">
    <location>
        <begin position="548"/>
        <end position="640"/>
    </location>
</feature>
<feature type="domain" description="Cation/H+ exchanger transmembrane" evidence="14">
    <location>
        <begin position="67"/>
        <end position="449"/>
    </location>
</feature>
<feature type="transmembrane region" description="Helical" evidence="13">
    <location>
        <begin position="430"/>
        <end position="449"/>
    </location>
</feature>
<evidence type="ECO:0000313" key="18">
    <source>
        <dbReference type="Proteomes" id="UP000623129"/>
    </source>
</evidence>
<keyword evidence="4" id="KW-0813">Transport</keyword>
<feature type="transmembrane region" description="Helical" evidence="13">
    <location>
        <begin position="292"/>
        <end position="319"/>
    </location>
</feature>
<evidence type="ECO:0000256" key="5">
    <source>
        <dbReference type="ARBA" id="ARBA00022538"/>
    </source>
</evidence>
<dbReference type="Gene3D" id="1.20.1530.20">
    <property type="match status" value="1"/>
</dbReference>